<comment type="cofactor">
    <cofactor evidence="1">
        <name>heme</name>
        <dbReference type="ChEBI" id="CHEBI:30413"/>
    </cofactor>
</comment>
<evidence type="ECO:0000256" key="1">
    <source>
        <dbReference type="ARBA" id="ARBA00001971"/>
    </source>
</evidence>
<evidence type="ECO:0000256" key="3">
    <source>
        <dbReference type="ARBA" id="ARBA00010617"/>
    </source>
</evidence>
<organism evidence="11 12">
    <name type="scientific">Hohenbuehelia grisea</name>
    <dbReference type="NCBI Taxonomy" id="104357"/>
    <lineage>
        <taxon>Eukaryota</taxon>
        <taxon>Fungi</taxon>
        <taxon>Dikarya</taxon>
        <taxon>Basidiomycota</taxon>
        <taxon>Agaricomycotina</taxon>
        <taxon>Agaricomycetes</taxon>
        <taxon>Agaricomycetidae</taxon>
        <taxon>Agaricales</taxon>
        <taxon>Pleurotineae</taxon>
        <taxon>Pleurotaceae</taxon>
        <taxon>Hohenbuehelia</taxon>
    </lineage>
</organism>
<dbReference type="InterPro" id="IPR017972">
    <property type="entry name" value="Cyt_P450_CS"/>
</dbReference>
<comment type="pathway">
    <text evidence="2">Secondary metabolite biosynthesis.</text>
</comment>
<keyword evidence="5 9" id="KW-0479">Metal-binding</keyword>
<accession>A0ABR3IS26</accession>
<keyword evidence="12" id="KW-1185">Reference proteome</keyword>
<evidence type="ECO:0000313" key="12">
    <source>
        <dbReference type="Proteomes" id="UP001556367"/>
    </source>
</evidence>
<evidence type="ECO:0000256" key="2">
    <source>
        <dbReference type="ARBA" id="ARBA00005179"/>
    </source>
</evidence>
<dbReference type="Proteomes" id="UP001556367">
    <property type="component" value="Unassembled WGS sequence"/>
</dbReference>
<evidence type="ECO:0000256" key="9">
    <source>
        <dbReference type="RuleBase" id="RU000461"/>
    </source>
</evidence>
<comment type="similarity">
    <text evidence="3 9">Belongs to the cytochrome P450 family.</text>
</comment>
<keyword evidence="10" id="KW-0812">Transmembrane</keyword>
<evidence type="ECO:0008006" key="13">
    <source>
        <dbReference type="Google" id="ProtNLM"/>
    </source>
</evidence>
<evidence type="ECO:0000313" key="11">
    <source>
        <dbReference type="EMBL" id="KAL0946074.1"/>
    </source>
</evidence>
<keyword evidence="8 9" id="KW-0503">Monooxygenase</keyword>
<evidence type="ECO:0000256" key="6">
    <source>
        <dbReference type="ARBA" id="ARBA00023002"/>
    </source>
</evidence>
<gene>
    <name evidence="11" type="ORF">HGRIS_012347</name>
</gene>
<dbReference type="PANTHER" id="PTHR46300">
    <property type="entry name" value="P450, PUTATIVE (EUROFUNG)-RELATED-RELATED"/>
    <property type="match status" value="1"/>
</dbReference>
<dbReference type="PRINTS" id="PR00385">
    <property type="entry name" value="P450"/>
</dbReference>
<dbReference type="InterPro" id="IPR001128">
    <property type="entry name" value="Cyt_P450"/>
</dbReference>
<evidence type="ECO:0000256" key="8">
    <source>
        <dbReference type="ARBA" id="ARBA00023033"/>
    </source>
</evidence>
<protein>
    <recommendedName>
        <fullName evidence="13">Cytochrome P450</fullName>
    </recommendedName>
</protein>
<sequence>MSLLIPLLQVPGQTTLAIVAGFFLTFLWYTLRWFRLRRSMPPGPLGFPFIGNSHQIPEIKPWRKFTSLNEQYGPVISLMMGDTPVIVLGTAKAAWELLDKRSDIYSSRPRFIIGGEILSDNKRGLMLPYGEAWRKWRKILHSAFHARRADTYRGIQSDESKIMMHQMLHDPEHFERHLQRYAASVVTSVAYDRRVDSVDEWIVQENMQAMDYLTSVNIPGKYIVESMPWLLRLPKSLQWFRKEPEAQRQRDVAFLMHLYKDVESRMKDGAISDCMTSQTIANREKNGWSELDVAYAVSTPFGAGIETTAGTLSIFFLAMLHFPEAMRKAQEELDKVVGPDQMPEFQDKDRLPYISAVINETLRWRPVAVLGGSPHAVMTDDEYQGMYIPKGSTIFANLDGIMQDPEMFPSPEMFLPERFVDATDPRLQTFDLPFGFGRRICPGAHLALNSLFINVARILWAFDILPEYVNGEPILPDTRNFTNGFNSRPVSFRCRVVPRNDKVEKCILAESEAAKARLLVTK</sequence>
<dbReference type="Pfam" id="PF00067">
    <property type="entry name" value="p450"/>
    <property type="match status" value="1"/>
</dbReference>
<dbReference type="InterPro" id="IPR002401">
    <property type="entry name" value="Cyt_P450_E_grp-I"/>
</dbReference>
<keyword evidence="10" id="KW-1133">Transmembrane helix</keyword>
<keyword evidence="6 9" id="KW-0560">Oxidoreductase</keyword>
<keyword evidence="4 9" id="KW-0349">Heme</keyword>
<dbReference type="CDD" id="cd11065">
    <property type="entry name" value="CYP64-like"/>
    <property type="match status" value="1"/>
</dbReference>
<evidence type="ECO:0000256" key="7">
    <source>
        <dbReference type="ARBA" id="ARBA00023004"/>
    </source>
</evidence>
<name>A0ABR3IS26_9AGAR</name>
<dbReference type="PROSITE" id="PS00086">
    <property type="entry name" value="CYTOCHROME_P450"/>
    <property type="match status" value="1"/>
</dbReference>
<dbReference type="InterPro" id="IPR050364">
    <property type="entry name" value="Cytochrome_P450_fung"/>
</dbReference>
<reference evidence="12" key="1">
    <citation type="submission" date="2024-06" db="EMBL/GenBank/DDBJ databases">
        <title>Multi-omics analyses provide insights into the biosynthesis of the anticancer antibiotic pleurotin in Hohenbuehelia grisea.</title>
        <authorList>
            <person name="Weaver J.A."/>
            <person name="Alberti F."/>
        </authorList>
    </citation>
    <scope>NUCLEOTIDE SEQUENCE [LARGE SCALE GENOMIC DNA]</scope>
    <source>
        <strain evidence="12">T-177</strain>
    </source>
</reference>
<dbReference type="Gene3D" id="1.10.630.10">
    <property type="entry name" value="Cytochrome P450"/>
    <property type="match status" value="1"/>
</dbReference>
<dbReference type="InterPro" id="IPR036396">
    <property type="entry name" value="Cyt_P450_sf"/>
</dbReference>
<dbReference type="PANTHER" id="PTHR46300:SF4">
    <property type="entry name" value="CYTOCHROME P450 98A3"/>
    <property type="match status" value="1"/>
</dbReference>
<evidence type="ECO:0000256" key="10">
    <source>
        <dbReference type="SAM" id="Phobius"/>
    </source>
</evidence>
<evidence type="ECO:0000256" key="4">
    <source>
        <dbReference type="ARBA" id="ARBA00022617"/>
    </source>
</evidence>
<feature type="transmembrane region" description="Helical" evidence="10">
    <location>
        <begin position="12"/>
        <end position="31"/>
    </location>
</feature>
<dbReference type="SUPFAM" id="SSF48264">
    <property type="entry name" value="Cytochrome P450"/>
    <property type="match status" value="1"/>
</dbReference>
<evidence type="ECO:0000256" key="5">
    <source>
        <dbReference type="ARBA" id="ARBA00022723"/>
    </source>
</evidence>
<keyword evidence="7 9" id="KW-0408">Iron</keyword>
<proteinExistence type="inferred from homology"/>
<dbReference type="EMBL" id="JASNQZ010000015">
    <property type="protein sequence ID" value="KAL0946074.1"/>
    <property type="molecule type" value="Genomic_DNA"/>
</dbReference>
<comment type="caution">
    <text evidence="11">The sequence shown here is derived from an EMBL/GenBank/DDBJ whole genome shotgun (WGS) entry which is preliminary data.</text>
</comment>
<keyword evidence="10" id="KW-0472">Membrane</keyword>
<dbReference type="PRINTS" id="PR00463">
    <property type="entry name" value="EP450I"/>
</dbReference>